<protein>
    <submittedName>
        <fullName evidence="1">Uncharacterized protein</fullName>
    </submittedName>
</protein>
<evidence type="ECO:0000313" key="2">
    <source>
        <dbReference type="Proteomes" id="UP000617555"/>
    </source>
</evidence>
<evidence type="ECO:0000313" key="1">
    <source>
        <dbReference type="EMBL" id="GGB71908.1"/>
    </source>
</evidence>
<accession>A0ABQ1JP15</accession>
<organism evidence="1 2">
    <name type="scientific">Shewanella inventionis</name>
    <dbReference type="NCBI Taxonomy" id="1738770"/>
    <lineage>
        <taxon>Bacteria</taxon>
        <taxon>Pseudomonadati</taxon>
        <taxon>Pseudomonadota</taxon>
        <taxon>Gammaproteobacteria</taxon>
        <taxon>Alteromonadales</taxon>
        <taxon>Shewanellaceae</taxon>
        <taxon>Shewanella</taxon>
    </lineage>
</organism>
<sequence length="72" mass="8400">MNPWVPLYYKQAIPPQDLRPNAKSTNLRPFILAKDRALNPQAPLYYKQAIPPQDLRPNAKSTHLRPFYLGER</sequence>
<comment type="caution">
    <text evidence="1">The sequence shown here is derived from an EMBL/GenBank/DDBJ whole genome shotgun (WGS) entry which is preliminary data.</text>
</comment>
<dbReference type="Proteomes" id="UP000617555">
    <property type="component" value="Unassembled WGS sequence"/>
</dbReference>
<name>A0ABQ1JP15_9GAMM</name>
<reference evidence="2" key="1">
    <citation type="journal article" date="2019" name="Int. J. Syst. Evol. Microbiol.">
        <title>The Global Catalogue of Microorganisms (GCM) 10K type strain sequencing project: providing services to taxonomists for standard genome sequencing and annotation.</title>
        <authorList>
            <consortium name="The Broad Institute Genomics Platform"/>
            <consortium name="The Broad Institute Genome Sequencing Center for Infectious Disease"/>
            <person name="Wu L."/>
            <person name="Ma J."/>
        </authorList>
    </citation>
    <scope>NUCLEOTIDE SEQUENCE [LARGE SCALE GENOMIC DNA]</scope>
    <source>
        <strain evidence="2">CGMCC 1.15339</strain>
    </source>
</reference>
<keyword evidence="2" id="KW-1185">Reference proteome</keyword>
<dbReference type="EMBL" id="BMII01000036">
    <property type="protein sequence ID" value="GGB71908.1"/>
    <property type="molecule type" value="Genomic_DNA"/>
</dbReference>
<proteinExistence type="predicted"/>
<gene>
    <name evidence="1" type="ORF">GCM10011607_35500</name>
</gene>